<feature type="compositionally biased region" description="Acidic residues" evidence="1">
    <location>
        <begin position="57"/>
        <end position="68"/>
    </location>
</feature>
<sequence>MSFHLRLHADELLNICVVWKKKVGCIPCAWPVTESWGPSDEALLQATHEQVQPSFREEDDDQSEEESDNEGHLGYSEIRDDELMDAIEEIALTDEY</sequence>
<dbReference type="EMBL" id="LVVM01005731">
    <property type="protein sequence ID" value="OJA09885.1"/>
    <property type="molecule type" value="Genomic_DNA"/>
</dbReference>
<dbReference type="OrthoDB" id="2976829at2759"/>
<feature type="non-terminal residue" evidence="2">
    <location>
        <position position="96"/>
    </location>
</feature>
<evidence type="ECO:0000313" key="3">
    <source>
        <dbReference type="Proteomes" id="UP000183567"/>
    </source>
</evidence>
<proteinExistence type="predicted"/>
<organism evidence="2 3">
    <name type="scientific">Rhizopogon vesiculosus</name>
    <dbReference type="NCBI Taxonomy" id="180088"/>
    <lineage>
        <taxon>Eukaryota</taxon>
        <taxon>Fungi</taxon>
        <taxon>Dikarya</taxon>
        <taxon>Basidiomycota</taxon>
        <taxon>Agaricomycotina</taxon>
        <taxon>Agaricomycetes</taxon>
        <taxon>Agaricomycetidae</taxon>
        <taxon>Boletales</taxon>
        <taxon>Suillineae</taxon>
        <taxon>Rhizopogonaceae</taxon>
        <taxon>Rhizopogon</taxon>
    </lineage>
</organism>
<feature type="region of interest" description="Disordered" evidence="1">
    <location>
        <begin position="41"/>
        <end position="78"/>
    </location>
</feature>
<gene>
    <name evidence="2" type="ORF">AZE42_14107</name>
</gene>
<evidence type="ECO:0000256" key="1">
    <source>
        <dbReference type="SAM" id="MobiDB-lite"/>
    </source>
</evidence>
<name>A0A1J8PLT7_9AGAM</name>
<keyword evidence="3" id="KW-1185">Reference proteome</keyword>
<dbReference type="AlphaFoldDB" id="A0A1J8PLT7"/>
<comment type="caution">
    <text evidence="2">The sequence shown here is derived from an EMBL/GenBank/DDBJ whole genome shotgun (WGS) entry which is preliminary data.</text>
</comment>
<protein>
    <submittedName>
        <fullName evidence="2">Uncharacterized protein</fullName>
    </submittedName>
</protein>
<dbReference type="Proteomes" id="UP000183567">
    <property type="component" value="Unassembled WGS sequence"/>
</dbReference>
<reference evidence="2 3" key="1">
    <citation type="submission" date="2016-03" db="EMBL/GenBank/DDBJ databases">
        <title>Comparative genomics of the ectomycorrhizal sister species Rhizopogon vinicolor and Rhizopogon vesiculosus (Basidiomycota: Boletales) reveals a divergence of the mating type B locus.</title>
        <authorList>
            <person name="Mujic A.B."/>
            <person name="Kuo A."/>
            <person name="Tritt A."/>
            <person name="Lipzen A."/>
            <person name="Chen C."/>
            <person name="Johnson J."/>
            <person name="Sharma A."/>
            <person name="Barry K."/>
            <person name="Grigoriev I.V."/>
            <person name="Spatafora J.W."/>
        </authorList>
    </citation>
    <scope>NUCLEOTIDE SEQUENCE [LARGE SCALE GENOMIC DNA]</scope>
    <source>
        <strain evidence="2 3">AM-OR11-056</strain>
    </source>
</reference>
<evidence type="ECO:0000313" key="2">
    <source>
        <dbReference type="EMBL" id="OJA09885.1"/>
    </source>
</evidence>
<accession>A0A1J8PLT7</accession>